<dbReference type="SMART" id="SM00343">
    <property type="entry name" value="ZnF_C2HC"/>
    <property type="match status" value="2"/>
</dbReference>
<dbReference type="Proteomes" id="UP000694867">
    <property type="component" value="Unplaced"/>
</dbReference>
<evidence type="ECO:0000313" key="4">
    <source>
        <dbReference type="RefSeq" id="XP_018493675.1"/>
    </source>
</evidence>
<dbReference type="GeneID" id="108863688"/>
<gene>
    <name evidence="4" type="primary">LOC108863688</name>
</gene>
<keyword evidence="3" id="KW-1185">Reference proteome</keyword>
<feature type="region of interest" description="Disordered" evidence="1">
    <location>
        <begin position="337"/>
        <end position="367"/>
    </location>
</feature>
<dbReference type="AlphaFoldDB" id="A0AAJ7P8Z5"/>
<evidence type="ECO:0000313" key="3">
    <source>
        <dbReference type="Proteomes" id="UP000694867"/>
    </source>
</evidence>
<dbReference type="GO" id="GO:0008270">
    <property type="term" value="F:zinc ion binding"/>
    <property type="evidence" value="ECO:0007669"/>
    <property type="project" value="InterPro"/>
</dbReference>
<accession>A0AAJ7P8Z5</accession>
<feature type="region of interest" description="Disordered" evidence="1">
    <location>
        <begin position="450"/>
        <end position="483"/>
    </location>
</feature>
<feature type="region of interest" description="Disordered" evidence="1">
    <location>
        <begin position="1"/>
        <end position="34"/>
    </location>
</feature>
<dbReference type="RefSeq" id="XP_018493675.1">
    <property type="nucleotide sequence ID" value="XM_018638159.1"/>
</dbReference>
<sequence length="616" mass="69676">MPDKVELGNEGKAESEPEKRLDDTKEIVGKKSTAGERDELNAKVAFRRTLRDRLTKKIFELEEALRNATASDSDKSRIWGVPESTYDEIKALNLAVMPPLCRLSPEQYEDAIGRVFSYQEEFFRIKDAYEITCRPAVQQSSCGAPGTSSQGLALDRKYRLAKFSGDFKRYREWNQLFDVHVHRKRIDPVEKFTLLKEALVGLPASEIAQLEFTASQYPEAIAILEKKFGCPREAEKDHVFEIQRLYKWRDLHLNDKFSRFVSQNVKALISLGKTYESLSATVAPGILACLPSTMREDFTRSLFGVLQRPDASSSELKTLLVYLEREVAVKRACRFPGSDSVAGPSQPRRDVSRRKHDRSEREPVGGSRAFFAKSNRSEVAHTCVFCGSSKHQSRACEKKLTYDERKARCEECKACFKCLGRNHNARRCRVSVKCERCGRGHYEILCGQQKPEQNSDQKSENGTGKNTGSFSTQTNRARGSKNDKGPIFFQTGLAWVNAPTGRKVFRFFIDNGSERSYVSEHVIQSLKLKSVQQECLAMITIGGEVSSYKKYDVFDIGLQSRFDDKAAIRLQATGIPELAEGDFPVASESFGMSPMADIGENVRRREIDILYPLYGR</sequence>
<dbReference type="InterPro" id="IPR005312">
    <property type="entry name" value="DUF1759"/>
</dbReference>
<feature type="domain" description="CCHC-type" evidence="2">
    <location>
        <begin position="382"/>
        <end position="398"/>
    </location>
</feature>
<proteinExistence type="predicted"/>
<reference evidence="4" key="1">
    <citation type="submission" date="2025-08" db="UniProtKB">
        <authorList>
            <consortium name="RefSeq"/>
        </authorList>
    </citation>
    <scope>IDENTIFICATION</scope>
</reference>
<feature type="compositionally biased region" description="Polar residues" evidence="1">
    <location>
        <begin position="460"/>
        <end position="477"/>
    </location>
</feature>
<dbReference type="KEGG" id="goe:108863688"/>
<protein>
    <submittedName>
        <fullName evidence="4">Uncharacterized protein LOC108863688</fullName>
    </submittedName>
</protein>
<name>A0AAJ7P8Z5_9ACAR</name>
<feature type="domain" description="CCHC-type" evidence="2">
    <location>
        <begin position="414"/>
        <end position="430"/>
    </location>
</feature>
<dbReference type="InterPro" id="IPR001878">
    <property type="entry name" value="Znf_CCHC"/>
</dbReference>
<organism evidence="3 4">
    <name type="scientific">Galendromus occidentalis</name>
    <name type="common">western predatory mite</name>
    <dbReference type="NCBI Taxonomy" id="34638"/>
    <lineage>
        <taxon>Eukaryota</taxon>
        <taxon>Metazoa</taxon>
        <taxon>Ecdysozoa</taxon>
        <taxon>Arthropoda</taxon>
        <taxon>Chelicerata</taxon>
        <taxon>Arachnida</taxon>
        <taxon>Acari</taxon>
        <taxon>Parasitiformes</taxon>
        <taxon>Mesostigmata</taxon>
        <taxon>Gamasina</taxon>
        <taxon>Phytoseioidea</taxon>
        <taxon>Phytoseiidae</taxon>
        <taxon>Typhlodrominae</taxon>
        <taxon>Galendromus</taxon>
    </lineage>
</organism>
<evidence type="ECO:0000259" key="2">
    <source>
        <dbReference type="SMART" id="SM00343"/>
    </source>
</evidence>
<dbReference type="PANTHER" id="PTHR47331:SF5">
    <property type="entry name" value="RIBONUCLEASE H"/>
    <property type="match status" value="1"/>
</dbReference>
<evidence type="ECO:0000256" key="1">
    <source>
        <dbReference type="SAM" id="MobiDB-lite"/>
    </source>
</evidence>
<dbReference type="GO" id="GO:0003676">
    <property type="term" value="F:nucleic acid binding"/>
    <property type="evidence" value="ECO:0007669"/>
    <property type="project" value="InterPro"/>
</dbReference>
<dbReference type="Pfam" id="PF03564">
    <property type="entry name" value="DUF1759"/>
    <property type="match status" value="1"/>
</dbReference>
<dbReference type="PANTHER" id="PTHR47331">
    <property type="entry name" value="PHD-TYPE DOMAIN-CONTAINING PROTEIN"/>
    <property type="match status" value="1"/>
</dbReference>